<proteinExistence type="predicted"/>
<organism evidence="2 3">
    <name type="scientific">Candidatus Entotheonella gemina</name>
    <dbReference type="NCBI Taxonomy" id="1429439"/>
    <lineage>
        <taxon>Bacteria</taxon>
        <taxon>Pseudomonadati</taxon>
        <taxon>Nitrospinota/Tectimicrobiota group</taxon>
        <taxon>Candidatus Tectimicrobiota</taxon>
        <taxon>Candidatus Entotheonellia</taxon>
        <taxon>Candidatus Entotheonellales</taxon>
        <taxon>Candidatus Entotheonellaceae</taxon>
        <taxon>Candidatus Entotheonella</taxon>
    </lineage>
</organism>
<keyword evidence="3" id="KW-1185">Reference proteome</keyword>
<sequence length="157" mass="18519">MKVELDRYHEMVEGMSQEFGELKKRSQQKLQRTEQALRDVTNQHTKAKKSRDFTKNKLARRTQQYESLQSEYAQLYMENMDMSELNDQESQEKTRESIATKQGKSYAPEVRKLYYSLLADEVPASKIASTIRTVLKLSNLMWTWRNCVYLSDHVLAI</sequence>
<comment type="caution">
    <text evidence="2">The sequence shown here is derived from an EMBL/GenBank/DDBJ whole genome shotgun (WGS) entry which is preliminary data.</text>
</comment>
<feature type="region of interest" description="Disordered" evidence="1">
    <location>
        <begin position="37"/>
        <end position="60"/>
    </location>
</feature>
<accession>W4L857</accession>
<evidence type="ECO:0000256" key="1">
    <source>
        <dbReference type="SAM" id="MobiDB-lite"/>
    </source>
</evidence>
<protein>
    <submittedName>
        <fullName evidence="2">Uncharacterized protein</fullName>
    </submittedName>
</protein>
<name>W4L857_9BACT</name>
<dbReference type="HOGENOM" id="CLU_1674698_0_0_7"/>
<evidence type="ECO:0000313" key="2">
    <source>
        <dbReference type="EMBL" id="ETW93536.1"/>
    </source>
</evidence>
<evidence type="ECO:0000313" key="3">
    <source>
        <dbReference type="Proteomes" id="UP000019140"/>
    </source>
</evidence>
<dbReference type="Proteomes" id="UP000019140">
    <property type="component" value="Unassembled WGS sequence"/>
</dbReference>
<dbReference type="AlphaFoldDB" id="W4L857"/>
<dbReference type="EMBL" id="AZHX01002631">
    <property type="protein sequence ID" value="ETW93536.1"/>
    <property type="molecule type" value="Genomic_DNA"/>
</dbReference>
<reference evidence="2 3" key="1">
    <citation type="journal article" date="2014" name="Nature">
        <title>An environmental bacterial taxon with a large and distinct metabolic repertoire.</title>
        <authorList>
            <person name="Wilson M.C."/>
            <person name="Mori T."/>
            <person name="Ruckert C."/>
            <person name="Uria A.R."/>
            <person name="Helf M.J."/>
            <person name="Takada K."/>
            <person name="Gernert C."/>
            <person name="Steffens U.A."/>
            <person name="Heycke N."/>
            <person name="Schmitt S."/>
            <person name="Rinke C."/>
            <person name="Helfrich E.J."/>
            <person name="Brachmann A.O."/>
            <person name="Gurgui C."/>
            <person name="Wakimoto T."/>
            <person name="Kracht M."/>
            <person name="Crusemann M."/>
            <person name="Hentschel U."/>
            <person name="Abe I."/>
            <person name="Matsunaga S."/>
            <person name="Kalinowski J."/>
            <person name="Takeyama H."/>
            <person name="Piel J."/>
        </authorList>
    </citation>
    <scope>NUCLEOTIDE SEQUENCE [LARGE SCALE GENOMIC DNA]</scope>
    <source>
        <strain evidence="3">TSY2</strain>
    </source>
</reference>
<gene>
    <name evidence="2" type="ORF">ETSY2_51280</name>
</gene>